<dbReference type="SMART" id="SM00198">
    <property type="entry name" value="SCP"/>
    <property type="match status" value="1"/>
</dbReference>
<dbReference type="GO" id="GO:0005576">
    <property type="term" value="C:extracellular region"/>
    <property type="evidence" value="ECO:0007669"/>
    <property type="project" value="InterPro"/>
</dbReference>
<dbReference type="PRINTS" id="PR00837">
    <property type="entry name" value="V5TPXLIKE"/>
</dbReference>
<dbReference type="OrthoDB" id="337038at2759"/>
<dbReference type="PROSITE" id="PS01010">
    <property type="entry name" value="CRISP_2"/>
    <property type="match status" value="1"/>
</dbReference>
<accession>A0A0C2GXF1</accession>
<dbReference type="Proteomes" id="UP000054047">
    <property type="component" value="Unassembled WGS sequence"/>
</dbReference>
<dbReference type="InterPro" id="IPR018244">
    <property type="entry name" value="Allrgn_V5/Tpx1_CS"/>
</dbReference>
<protein>
    <submittedName>
        <fullName evidence="2">SCP-like protein</fullName>
    </submittedName>
</protein>
<feature type="domain" description="SCP" evidence="1">
    <location>
        <begin position="1"/>
        <end position="130"/>
    </location>
</feature>
<dbReference type="InterPro" id="IPR035940">
    <property type="entry name" value="CAP_sf"/>
</dbReference>
<organism evidence="2 3">
    <name type="scientific">Ancylostoma duodenale</name>
    <dbReference type="NCBI Taxonomy" id="51022"/>
    <lineage>
        <taxon>Eukaryota</taxon>
        <taxon>Metazoa</taxon>
        <taxon>Ecdysozoa</taxon>
        <taxon>Nematoda</taxon>
        <taxon>Chromadorea</taxon>
        <taxon>Rhabditida</taxon>
        <taxon>Rhabditina</taxon>
        <taxon>Rhabditomorpha</taxon>
        <taxon>Strongyloidea</taxon>
        <taxon>Ancylostomatidae</taxon>
        <taxon>Ancylostomatinae</taxon>
        <taxon>Ancylostoma</taxon>
    </lineage>
</organism>
<dbReference type="Gene3D" id="3.40.33.10">
    <property type="entry name" value="CAP"/>
    <property type="match status" value="1"/>
</dbReference>
<keyword evidence="3" id="KW-1185">Reference proteome</keyword>
<dbReference type="CDD" id="cd05380">
    <property type="entry name" value="CAP_euk"/>
    <property type="match status" value="1"/>
</dbReference>
<proteinExistence type="predicted"/>
<dbReference type="SUPFAM" id="SSF55797">
    <property type="entry name" value="PR-1-like"/>
    <property type="match status" value="1"/>
</dbReference>
<dbReference type="Pfam" id="PF00188">
    <property type="entry name" value="CAP"/>
    <property type="match status" value="1"/>
</dbReference>
<dbReference type="EMBL" id="KN727218">
    <property type="protein sequence ID" value="KIH66205.1"/>
    <property type="molecule type" value="Genomic_DNA"/>
</dbReference>
<evidence type="ECO:0000259" key="1">
    <source>
        <dbReference type="SMART" id="SM00198"/>
    </source>
</evidence>
<evidence type="ECO:0000313" key="3">
    <source>
        <dbReference type="Proteomes" id="UP000054047"/>
    </source>
</evidence>
<gene>
    <name evidence="2" type="ORF">ANCDUO_03469</name>
</gene>
<name>A0A0C2GXF1_9BILA</name>
<reference evidence="2 3" key="1">
    <citation type="submission" date="2013-12" db="EMBL/GenBank/DDBJ databases">
        <title>Draft genome of the parsitic nematode Ancylostoma duodenale.</title>
        <authorList>
            <person name="Mitreva M."/>
        </authorList>
    </citation>
    <scope>NUCLEOTIDE SEQUENCE [LARGE SCALE GENOMIC DNA]</scope>
    <source>
        <strain evidence="2 3">Zhejiang</strain>
    </source>
</reference>
<dbReference type="AlphaFoldDB" id="A0A0C2GXF1"/>
<dbReference type="InterPro" id="IPR001283">
    <property type="entry name" value="CRISP-related"/>
</dbReference>
<dbReference type="PANTHER" id="PTHR10334">
    <property type="entry name" value="CYSTEINE-RICH SECRETORY PROTEIN-RELATED"/>
    <property type="match status" value="1"/>
</dbReference>
<sequence>MPTASNMLKLKYNCELEVRARDHSMKCVSTQSNPATRPNTEENIYVIAKSEVPDRIAAIEQGVKAWWKKVRKDKPIGPAFTFRGQHQGQQIRKFTKMAWASTKEIGCAVRDCGSNYVVVCHYSPGGNIVGQEIYSPGEPCRRCPANAQCSRKEGLCVLP</sequence>
<dbReference type="InterPro" id="IPR014044">
    <property type="entry name" value="CAP_dom"/>
</dbReference>
<evidence type="ECO:0000313" key="2">
    <source>
        <dbReference type="EMBL" id="KIH66205.1"/>
    </source>
</evidence>